<dbReference type="AlphaFoldDB" id="A0A225D7Z8"/>
<evidence type="ECO:0000313" key="2">
    <source>
        <dbReference type="EMBL" id="OWK35764.1"/>
    </source>
</evidence>
<comment type="caution">
    <text evidence="2">The sequence shown here is derived from an EMBL/GenBank/DDBJ whole genome shotgun (WGS) entry which is preliminary data.</text>
</comment>
<proteinExistence type="predicted"/>
<dbReference type="EMBL" id="NIDE01000017">
    <property type="protein sequence ID" value="OWK35764.1"/>
    <property type="molecule type" value="Genomic_DNA"/>
</dbReference>
<evidence type="ECO:0000313" key="3">
    <source>
        <dbReference type="Proteomes" id="UP000214646"/>
    </source>
</evidence>
<accession>A0A225D7Z8</accession>
<sequence>MCVALDPAHAVEPVDTPVLTTPIERPRRSDMKHETNGPPPPDRRDPPLDPADPLAEAEDLRAALSEAAGRASRLVAALKGQKREKKVLTQVWAGLRQLNLGPGGQP</sequence>
<keyword evidence="3" id="KW-1185">Reference proteome</keyword>
<feature type="compositionally biased region" description="Basic and acidic residues" evidence="1">
    <location>
        <begin position="24"/>
        <end position="47"/>
    </location>
</feature>
<gene>
    <name evidence="2" type="ORF">FRUB_08327</name>
</gene>
<protein>
    <submittedName>
        <fullName evidence="2">Uncharacterized protein</fullName>
    </submittedName>
</protein>
<dbReference type="Proteomes" id="UP000214646">
    <property type="component" value="Unassembled WGS sequence"/>
</dbReference>
<reference evidence="3" key="1">
    <citation type="submission" date="2017-06" db="EMBL/GenBank/DDBJ databases">
        <title>Genome analysis of Fimbriiglobus ruber SP5, the first member of the order Planctomycetales with confirmed chitinolytic capability.</title>
        <authorList>
            <person name="Ravin N.V."/>
            <person name="Rakitin A.L."/>
            <person name="Ivanova A.A."/>
            <person name="Beletsky A.V."/>
            <person name="Kulichevskaya I.S."/>
            <person name="Mardanov A.V."/>
            <person name="Dedysh S.N."/>
        </authorList>
    </citation>
    <scope>NUCLEOTIDE SEQUENCE [LARGE SCALE GENOMIC DNA]</scope>
    <source>
        <strain evidence="3">SP5</strain>
    </source>
</reference>
<organism evidence="2 3">
    <name type="scientific">Fimbriiglobus ruber</name>
    <dbReference type="NCBI Taxonomy" id="1908690"/>
    <lineage>
        <taxon>Bacteria</taxon>
        <taxon>Pseudomonadati</taxon>
        <taxon>Planctomycetota</taxon>
        <taxon>Planctomycetia</taxon>
        <taxon>Gemmatales</taxon>
        <taxon>Gemmataceae</taxon>
        <taxon>Fimbriiglobus</taxon>
    </lineage>
</organism>
<evidence type="ECO:0000256" key="1">
    <source>
        <dbReference type="SAM" id="MobiDB-lite"/>
    </source>
</evidence>
<name>A0A225D7Z8_9BACT</name>
<feature type="region of interest" description="Disordered" evidence="1">
    <location>
        <begin position="1"/>
        <end position="56"/>
    </location>
</feature>